<evidence type="ECO:0000313" key="2">
    <source>
        <dbReference type="EMBL" id="NER14295.1"/>
    </source>
</evidence>
<sequence length="221" mass="25408">MLQLISYRTNTRIFNALMFFVAFTFMLVWLPLLRCLFDGPSYSWGQSYFGMSFFSKGLSADYLLLVVFFVLYLFLFASFYWIKNRMVFYILLGWWWLHAFGNVLYDIIRNGDAMFHGDTLDVHISLSAIVIPMSILALILIVLVIRKDRKMPEVQIPWGRSNNLKAIILLGPIAIQAFLFATGEPHGLTDQIGVIIAIIQSYLFPIIFFPERSPATEAKPA</sequence>
<comment type="caution">
    <text evidence="2">The sequence shown here is derived from an EMBL/GenBank/DDBJ whole genome shotgun (WGS) entry which is preliminary data.</text>
</comment>
<dbReference type="AlphaFoldDB" id="A0A6P0UM34"/>
<dbReference type="Proteomes" id="UP000468581">
    <property type="component" value="Unassembled WGS sequence"/>
</dbReference>
<name>A0A6P0UM34_9FLAO</name>
<organism evidence="2 3">
    <name type="scientific">Leptobacterium flavescens</name>
    <dbReference type="NCBI Taxonomy" id="472055"/>
    <lineage>
        <taxon>Bacteria</taxon>
        <taxon>Pseudomonadati</taxon>
        <taxon>Bacteroidota</taxon>
        <taxon>Flavobacteriia</taxon>
        <taxon>Flavobacteriales</taxon>
        <taxon>Flavobacteriaceae</taxon>
        <taxon>Leptobacterium</taxon>
    </lineage>
</organism>
<feature type="transmembrane region" description="Helical" evidence="1">
    <location>
        <begin position="166"/>
        <end position="182"/>
    </location>
</feature>
<evidence type="ECO:0000256" key="1">
    <source>
        <dbReference type="SAM" id="Phobius"/>
    </source>
</evidence>
<keyword evidence="1" id="KW-1133">Transmembrane helix</keyword>
<dbReference type="RefSeq" id="WP_163607587.1">
    <property type="nucleotide sequence ID" value="NZ_JAABOO010000003.1"/>
</dbReference>
<protein>
    <submittedName>
        <fullName evidence="2">Ubiquinol cytochrome C oxidoreductase</fullName>
    </submittedName>
</protein>
<feature type="transmembrane region" description="Helical" evidence="1">
    <location>
        <begin position="87"/>
        <end position="105"/>
    </location>
</feature>
<keyword evidence="1" id="KW-0472">Membrane</keyword>
<accession>A0A6P0UM34</accession>
<feature type="transmembrane region" description="Helical" evidence="1">
    <location>
        <begin position="125"/>
        <end position="145"/>
    </location>
</feature>
<evidence type="ECO:0000313" key="3">
    <source>
        <dbReference type="Proteomes" id="UP000468581"/>
    </source>
</evidence>
<proteinExistence type="predicted"/>
<reference evidence="2 3" key="1">
    <citation type="submission" date="2020-01" db="EMBL/GenBank/DDBJ databases">
        <title>Leptobacterium flavescens.</title>
        <authorList>
            <person name="Wang G."/>
        </authorList>
    </citation>
    <scope>NUCLEOTIDE SEQUENCE [LARGE SCALE GENOMIC DNA]</scope>
    <source>
        <strain evidence="2 3">KCTC 22160</strain>
    </source>
</reference>
<feature type="transmembrane region" description="Helical" evidence="1">
    <location>
        <begin position="12"/>
        <end position="32"/>
    </location>
</feature>
<gene>
    <name evidence="2" type="ORF">GWK08_12650</name>
</gene>
<feature type="transmembrane region" description="Helical" evidence="1">
    <location>
        <begin position="62"/>
        <end position="82"/>
    </location>
</feature>
<feature type="transmembrane region" description="Helical" evidence="1">
    <location>
        <begin position="188"/>
        <end position="209"/>
    </location>
</feature>
<keyword evidence="1" id="KW-0812">Transmembrane</keyword>
<dbReference type="EMBL" id="JAABOO010000003">
    <property type="protein sequence ID" value="NER14295.1"/>
    <property type="molecule type" value="Genomic_DNA"/>
</dbReference>
<keyword evidence="3" id="KW-1185">Reference proteome</keyword>